<accession>A0A182HG87</accession>
<dbReference type="EMBL" id="APCN01004203">
    <property type="status" value="NOT_ANNOTATED_CDS"/>
    <property type="molecule type" value="Genomic_DNA"/>
</dbReference>
<protein>
    <submittedName>
        <fullName evidence="1">Uncharacterized protein</fullName>
    </submittedName>
</protein>
<proteinExistence type="predicted"/>
<dbReference type="AlphaFoldDB" id="A0A182HG87"/>
<dbReference type="VEuPathDB" id="VectorBase:AARA000240"/>
<name>A0A182HG87_ANOAR</name>
<dbReference type="EnsemblMetazoa" id="AARA000240-RA">
    <property type="protein sequence ID" value="AARA000240-PA"/>
    <property type="gene ID" value="AARA000240"/>
</dbReference>
<evidence type="ECO:0000313" key="2">
    <source>
        <dbReference type="Proteomes" id="UP000075840"/>
    </source>
</evidence>
<evidence type="ECO:0000313" key="1">
    <source>
        <dbReference type="EnsemblMetazoa" id="AARA000240-PA"/>
    </source>
</evidence>
<sequence length="72" mass="7712">MKLILFLAFLTVLATIAHAATVGSSRAAGITAPVGGLEYTTDAGPPAEMLRQNQKYSTTTRKADEPRYMLRG</sequence>
<reference evidence="1" key="1">
    <citation type="submission" date="2022-08" db="UniProtKB">
        <authorList>
            <consortium name="EnsemblMetazoa"/>
        </authorList>
    </citation>
    <scope>IDENTIFICATION</scope>
    <source>
        <strain evidence="1">Dongola</strain>
    </source>
</reference>
<keyword evidence="2" id="KW-1185">Reference proteome</keyword>
<dbReference type="Proteomes" id="UP000075840">
    <property type="component" value="Unassembled WGS sequence"/>
</dbReference>
<organism evidence="1 2">
    <name type="scientific">Anopheles arabiensis</name>
    <name type="common">Mosquito</name>
    <dbReference type="NCBI Taxonomy" id="7173"/>
    <lineage>
        <taxon>Eukaryota</taxon>
        <taxon>Metazoa</taxon>
        <taxon>Ecdysozoa</taxon>
        <taxon>Arthropoda</taxon>
        <taxon>Hexapoda</taxon>
        <taxon>Insecta</taxon>
        <taxon>Pterygota</taxon>
        <taxon>Neoptera</taxon>
        <taxon>Endopterygota</taxon>
        <taxon>Diptera</taxon>
        <taxon>Nematocera</taxon>
        <taxon>Culicoidea</taxon>
        <taxon>Culicidae</taxon>
        <taxon>Anophelinae</taxon>
        <taxon>Anopheles</taxon>
    </lineage>
</organism>